<dbReference type="Proteomes" id="UP000564677">
    <property type="component" value="Unassembled WGS sequence"/>
</dbReference>
<comment type="caution">
    <text evidence="1">The sequence shown here is derived from an EMBL/GenBank/DDBJ whole genome shotgun (WGS) entry which is preliminary data.</text>
</comment>
<dbReference type="AlphaFoldDB" id="A0A7X5V2M8"/>
<name>A0A7X5V2M8_9SPHN</name>
<accession>A0A7X5V2M8</accession>
<dbReference type="EMBL" id="JAASQV010000003">
    <property type="protein sequence ID" value="NIJ66415.1"/>
    <property type="molecule type" value="Genomic_DNA"/>
</dbReference>
<organism evidence="1 2">
    <name type="scientific">Sphingomonas leidyi</name>
    <dbReference type="NCBI Taxonomy" id="68569"/>
    <lineage>
        <taxon>Bacteria</taxon>
        <taxon>Pseudomonadati</taxon>
        <taxon>Pseudomonadota</taxon>
        <taxon>Alphaproteobacteria</taxon>
        <taxon>Sphingomonadales</taxon>
        <taxon>Sphingomonadaceae</taxon>
        <taxon>Sphingomonas</taxon>
    </lineage>
</organism>
<evidence type="ECO:0000313" key="2">
    <source>
        <dbReference type="Proteomes" id="UP000564677"/>
    </source>
</evidence>
<evidence type="ECO:0000313" key="1">
    <source>
        <dbReference type="EMBL" id="NIJ66415.1"/>
    </source>
</evidence>
<sequence length="130" mass="13493">MPQLVSLGAVLSCSFGSAPMPMIVPPEVPVFADMLPLATIFDFVPLENIPSFGLCSSLANPEVAAATALAEGVLTPMPCIPVTTSPWFPGAPEVLLEGMPALCTGSMCLCDWLGEIEIDEPGQESAITNS</sequence>
<dbReference type="RefSeq" id="WP_167300759.1">
    <property type="nucleotide sequence ID" value="NZ_CP170557.1"/>
</dbReference>
<gene>
    <name evidence="1" type="ORF">FHR20_003388</name>
</gene>
<dbReference type="Pfam" id="PF14107">
    <property type="entry name" value="DUF4280"/>
    <property type="match status" value="1"/>
</dbReference>
<dbReference type="InterPro" id="IPR025460">
    <property type="entry name" value="DUF4280"/>
</dbReference>
<protein>
    <recommendedName>
        <fullName evidence="3">DUF4280 domain-containing protein</fullName>
    </recommendedName>
</protein>
<reference evidence="1 2" key="1">
    <citation type="submission" date="2020-03" db="EMBL/GenBank/DDBJ databases">
        <title>Genomic Encyclopedia of Type Strains, Phase IV (KMG-IV): sequencing the most valuable type-strain genomes for metagenomic binning, comparative biology and taxonomic classification.</title>
        <authorList>
            <person name="Goeker M."/>
        </authorList>
    </citation>
    <scope>NUCLEOTIDE SEQUENCE [LARGE SCALE GENOMIC DNA]</scope>
    <source>
        <strain evidence="1 2">DSM 4733</strain>
    </source>
</reference>
<evidence type="ECO:0008006" key="3">
    <source>
        <dbReference type="Google" id="ProtNLM"/>
    </source>
</evidence>
<proteinExistence type="predicted"/>
<keyword evidence="2" id="KW-1185">Reference proteome</keyword>